<keyword evidence="6 7" id="KW-0030">Aminoacyl-tRNA synthetase</keyword>
<accession>A0ABZ2LTX3</accession>
<feature type="binding site" evidence="7">
    <location>
        <position position="236"/>
    </location>
    <ligand>
        <name>ATP</name>
        <dbReference type="ChEBI" id="CHEBI:30616"/>
    </ligand>
</feature>
<keyword evidence="1 7" id="KW-0436">Ligase</keyword>
<feature type="short sequence motif" description="'KMSKS' region" evidence="7">
    <location>
        <begin position="233"/>
        <end position="237"/>
    </location>
</feature>
<comment type="cofactor">
    <cofactor evidence="7">
        <name>Zn(2+)</name>
        <dbReference type="ChEBI" id="CHEBI:29105"/>
    </cofactor>
    <text evidence="7">Binds 1 zinc ion per subunit.</text>
</comment>
<dbReference type="Pfam" id="PF00749">
    <property type="entry name" value="tRNA-synt_1c"/>
    <property type="match status" value="1"/>
</dbReference>
<proteinExistence type="inferred from homology"/>
<evidence type="ECO:0000256" key="2">
    <source>
        <dbReference type="ARBA" id="ARBA00022723"/>
    </source>
</evidence>
<keyword evidence="2 7" id="KW-0479">Metal-binding</keyword>
<feature type="binding site" evidence="7">
    <location>
        <position position="95"/>
    </location>
    <ligand>
        <name>Zn(2+)</name>
        <dbReference type="ChEBI" id="CHEBI:29105"/>
    </ligand>
</feature>
<evidence type="ECO:0000259" key="9">
    <source>
        <dbReference type="Pfam" id="PF00749"/>
    </source>
</evidence>
<evidence type="ECO:0000313" key="10">
    <source>
        <dbReference type="EMBL" id="WXB14359.1"/>
    </source>
</evidence>
<name>A0ABZ2LTX3_9BACT</name>
<feature type="binding site" evidence="7">
    <location>
        <position position="121"/>
    </location>
    <ligand>
        <name>Zn(2+)</name>
        <dbReference type="ChEBI" id="CHEBI:29105"/>
    </ligand>
</feature>
<dbReference type="PANTHER" id="PTHR43311:SF1">
    <property type="entry name" value="GLUTAMYL-Q TRNA(ASP) SYNTHETASE"/>
    <property type="match status" value="1"/>
</dbReference>
<dbReference type="RefSeq" id="WP_394823979.1">
    <property type="nucleotide sequence ID" value="NZ_CP089984.1"/>
</dbReference>
<dbReference type="NCBIfam" id="NF004315">
    <property type="entry name" value="PRK05710.1-4"/>
    <property type="match status" value="1"/>
</dbReference>
<dbReference type="NCBIfam" id="TIGR03838">
    <property type="entry name" value="queuosine_YadB"/>
    <property type="match status" value="1"/>
</dbReference>
<dbReference type="Gene3D" id="3.40.50.620">
    <property type="entry name" value="HUPs"/>
    <property type="match status" value="1"/>
</dbReference>
<feature type="binding site" evidence="7">
    <location>
        <position position="97"/>
    </location>
    <ligand>
        <name>Zn(2+)</name>
        <dbReference type="ChEBI" id="CHEBI:29105"/>
    </ligand>
</feature>
<dbReference type="PANTHER" id="PTHR43311">
    <property type="entry name" value="GLUTAMATE--TRNA LIGASE"/>
    <property type="match status" value="1"/>
</dbReference>
<comment type="similarity">
    <text evidence="7">Belongs to the class-I aminoacyl-tRNA synthetase family. GluQ subfamily.</text>
</comment>
<dbReference type="Proteomes" id="UP001370348">
    <property type="component" value="Chromosome"/>
</dbReference>
<keyword evidence="4 7" id="KW-0862">Zinc</keyword>
<feature type="binding site" evidence="7">
    <location>
        <position position="177"/>
    </location>
    <ligand>
        <name>L-glutamate</name>
        <dbReference type="ChEBI" id="CHEBI:29985"/>
    </ligand>
</feature>
<evidence type="ECO:0000256" key="3">
    <source>
        <dbReference type="ARBA" id="ARBA00022741"/>
    </source>
</evidence>
<gene>
    <name evidence="10" type="primary">gluQRS</name>
    <name evidence="7" type="synonym">gluQ</name>
    <name evidence="10" type="ORF">LZC94_41855</name>
</gene>
<dbReference type="InterPro" id="IPR049940">
    <property type="entry name" value="GluQ/Sye"/>
</dbReference>
<dbReference type="InterPro" id="IPR022380">
    <property type="entry name" value="Glu-Q_tRNA(Asp)_Synthase"/>
</dbReference>
<evidence type="ECO:0000256" key="1">
    <source>
        <dbReference type="ARBA" id="ARBA00022598"/>
    </source>
</evidence>
<dbReference type="EMBL" id="CP089984">
    <property type="protein sequence ID" value="WXB14359.1"/>
    <property type="molecule type" value="Genomic_DNA"/>
</dbReference>
<dbReference type="InterPro" id="IPR001412">
    <property type="entry name" value="aa-tRNA-synth_I_CS"/>
</dbReference>
<keyword evidence="11" id="KW-1185">Reference proteome</keyword>
<organism evidence="10 11">
    <name type="scientific">Pendulispora albinea</name>
    <dbReference type="NCBI Taxonomy" id="2741071"/>
    <lineage>
        <taxon>Bacteria</taxon>
        <taxon>Pseudomonadati</taxon>
        <taxon>Myxococcota</taxon>
        <taxon>Myxococcia</taxon>
        <taxon>Myxococcales</taxon>
        <taxon>Sorangiineae</taxon>
        <taxon>Pendulisporaceae</taxon>
        <taxon>Pendulispora</taxon>
    </lineage>
</organism>
<keyword evidence="3 7" id="KW-0547">Nucleotide-binding</keyword>
<keyword evidence="5 7" id="KW-0067">ATP-binding</keyword>
<feature type="binding site" evidence="7">
    <location>
        <position position="195"/>
    </location>
    <ligand>
        <name>L-glutamate</name>
        <dbReference type="ChEBI" id="CHEBI:29985"/>
    </ligand>
</feature>
<dbReference type="EC" id="6.1.1.-" evidence="7"/>
<evidence type="ECO:0000256" key="8">
    <source>
        <dbReference type="RuleBase" id="RU363037"/>
    </source>
</evidence>
<dbReference type="SUPFAM" id="SSF52374">
    <property type="entry name" value="Nucleotidylyl transferase"/>
    <property type="match status" value="1"/>
</dbReference>
<evidence type="ECO:0000313" key="11">
    <source>
        <dbReference type="Proteomes" id="UP001370348"/>
    </source>
</evidence>
<dbReference type="InterPro" id="IPR020058">
    <property type="entry name" value="Glu/Gln-tRNA-synth_Ib_cat-dom"/>
</dbReference>
<evidence type="ECO:0000256" key="4">
    <source>
        <dbReference type="ARBA" id="ARBA00022833"/>
    </source>
</evidence>
<sequence length="303" mass="33103">MTRFAPSPTGDLHLGGAYVALASWWMARRQGGALVLRVEDIDAPRVVPGSAERILEDLRWLGLDWDQGPLVQSERLPRYARALETLQSQGLVYPCDCSRADIARVASAPHLGEETVYPGICRELDPARPMKRPPAMRLRVPDARVSIHDALAGELSQNLARDIGDFVLHRGDGIYAYQLVVVVDDLEMGITDVVRGIDLLASTPRQIHLAQLLGAAPPRYHHVPLVLDTDGQRLAKRTAGAHLRGLREAGVSPEEVLGELAFGLGLTASPEACSRDEVLRSSAEQLAPHTLRIPARWSARRSG</sequence>
<feature type="domain" description="Glutamyl/glutaminyl-tRNA synthetase class Ib catalytic" evidence="9">
    <location>
        <begin position="2"/>
        <end position="282"/>
    </location>
</feature>
<feature type="binding site" evidence="7">
    <location>
        <position position="39"/>
    </location>
    <ligand>
        <name>L-glutamate</name>
        <dbReference type="ChEBI" id="CHEBI:29985"/>
    </ligand>
</feature>
<evidence type="ECO:0000256" key="5">
    <source>
        <dbReference type="ARBA" id="ARBA00022840"/>
    </source>
</evidence>
<protein>
    <recommendedName>
        <fullName evidence="7">Glutamyl-Q tRNA(Asp) synthetase</fullName>
        <shortName evidence="7">Glu-Q-RSs</shortName>
        <ecNumber evidence="7">6.1.1.-</ecNumber>
    </recommendedName>
</protein>
<dbReference type="HAMAP" id="MF_01428">
    <property type="entry name" value="Glu_Q_tRNA_synth"/>
    <property type="match status" value="1"/>
</dbReference>
<feature type="binding site" evidence="7">
    <location>
        <position position="117"/>
    </location>
    <ligand>
        <name>Zn(2+)</name>
        <dbReference type="ChEBI" id="CHEBI:29105"/>
    </ligand>
</feature>
<keyword evidence="8" id="KW-0648">Protein biosynthesis</keyword>
<dbReference type="InterPro" id="IPR014729">
    <property type="entry name" value="Rossmann-like_a/b/a_fold"/>
</dbReference>
<comment type="function">
    <text evidence="7">Catalyzes the tRNA-independent activation of glutamate in presence of ATP and the subsequent transfer of glutamate onto a tRNA(Asp). Glutamate is transferred on the 2-amino-5-(4,5-dihydroxy-2-cyclopenten-1-yl) moiety of the queuosine in the wobble position of the QUC anticodon.</text>
</comment>
<dbReference type="InterPro" id="IPR000924">
    <property type="entry name" value="Glu/Gln-tRNA-synth"/>
</dbReference>
<dbReference type="NCBIfam" id="NF004314">
    <property type="entry name" value="PRK05710.1-3"/>
    <property type="match status" value="1"/>
</dbReference>
<reference evidence="10 11" key="1">
    <citation type="submission" date="2021-12" db="EMBL/GenBank/DDBJ databases">
        <title>Discovery of the Pendulisporaceae a myxobacterial family with distinct sporulation behavior and unique specialized metabolism.</title>
        <authorList>
            <person name="Garcia R."/>
            <person name="Popoff A."/>
            <person name="Bader C.D."/>
            <person name="Loehr J."/>
            <person name="Walesch S."/>
            <person name="Walt C."/>
            <person name="Boldt J."/>
            <person name="Bunk B."/>
            <person name="Haeckl F.J.F.P.J."/>
            <person name="Gunesch A.P."/>
            <person name="Birkelbach J."/>
            <person name="Nuebel U."/>
            <person name="Pietschmann T."/>
            <person name="Bach T."/>
            <person name="Mueller R."/>
        </authorList>
    </citation>
    <scope>NUCLEOTIDE SEQUENCE [LARGE SCALE GENOMIC DNA]</scope>
    <source>
        <strain evidence="10 11">MSr11954</strain>
    </source>
</reference>
<dbReference type="PROSITE" id="PS00178">
    <property type="entry name" value="AA_TRNA_LIGASE_I"/>
    <property type="match status" value="1"/>
</dbReference>
<dbReference type="PRINTS" id="PR00987">
    <property type="entry name" value="TRNASYNTHGLU"/>
</dbReference>
<evidence type="ECO:0000256" key="6">
    <source>
        <dbReference type="ARBA" id="ARBA00023146"/>
    </source>
</evidence>
<feature type="short sequence motif" description="'HIGH' region" evidence="7">
    <location>
        <begin position="6"/>
        <end position="16"/>
    </location>
</feature>
<evidence type="ECO:0000256" key="7">
    <source>
        <dbReference type="HAMAP-Rule" id="MF_01428"/>
    </source>
</evidence>
<feature type="binding site" evidence="7">
    <location>
        <begin position="3"/>
        <end position="7"/>
    </location>
    <ligand>
        <name>L-glutamate</name>
        <dbReference type="ChEBI" id="CHEBI:29985"/>
    </ligand>
</feature>